<protein>
    <submittedName>
        <fullName evidence="1">Uncharacterized protein</fullName>
    </submittedName>
</protein>
<dbReference type="PANTHER" id="PTHR23053">
    <property type="entry name" value="DLEC1 DELETED IN LUNG AND ESOPHAGEAL CANCER 1"/>
    <property type="match status" value="1"/>
</dbReference>
<dbReference type="GO" id="GO:0005930">
    <property type="term" value="C:axoneme"/>
    <property type="evidence" value="ECO:0007669"/>
    <property type="project" value="TreeGrafter"/>
</dbReference>
<reference evidence="1" key="1">
    <citation type="submission" date="2013-10" db="EMBL/GenBank/DDBJ databases">
        <title>Genomic analysis of the causative agents of coccidiosis in chickens.</title>
        <authorList>
            <person name="Reid A.J."/>
            <person name="Blake D."/>
            <person name="Billington K."/>
            <person name="Browne H."/>
            <person name="Dunn M."/>
            <person name="Hung S."/>
            <person name="Kawahara F."/>
            <person name="Miranda-Saavedra D."/>
            <person name="Mourier T."/>
            <person name="Nagra H."/>
            <person name="Otto T.D."/>
            <person name="Rawlings N."/>
            <person name="Sanchez A."/>
            <person name="Sanders M."/>
            <person name="Subramaniam C."/>
            <person name="Tay Y."/>
            <person name="Dear P."/>
            <person name="Doerig C."/>
            <person name="Gruber A."/>
            <person name="Parkinson J."/>
            <person name="Shirley M."/>
            <person name="Wan K.L."/>
            <person name="Berriman M."/>
            <person name="Tomley F."/>
            <person name="Pain A."/>
        </authorList>
    </citation>
    <scope>NUCLEOTIDE SEQUENCE [LARGE SCALE GENOMIC DNA]</scope>
    <source>
        <strain evidence="1">Weybridge</strain>
    </source>
</reference>
<keyword evidence="2" id="KW-1185">Reference proteome</keyword>
<dbReference type="GeneID" id="25334803"/>
<dbReference type="RefSeq" id="XP_013337508.1">
    <property type="nucleotide sequence ID" value="XM_013482054.1"/>
</dbReference>
<sequence length="125" mass="13794">MCIPIKFVPSRMQDTKAILCARGPEGQEYRALLVGRTTPPEAQGPMKVPKGKGLVLEFKNPMETASDFTAQVDQAAFALDKKTFRLEPRKSTTITVSLKTEARATGRLIISAEAAPKWIIYLKTD</sequence>
<dbReference type="GO" id="GO:1904158">
    <property type="term" value="P:axonemal central apparatus assembly"/>
    <property type="evidence" value="ECO:0007669"/>
    <property type="project" value="TreeGrafter"/>
</dbReference>
<gene>
    <name evidence="1" type="ORF">EMWEY_00008170</name>
</gene>
<dbReference type="VEuPathDB" id="ToxoDB:EMWEY_00008170"/>
<organism evidence="1 2">
    <name type="scientific">Eimeria maxima</name>
    <name type="common">Coccidian parasite</name>
    <dbReference type="NCBI Taxonomy" id="5804"/>
    <lineage>
        <taxon>Eukaryota</taxon>
        <taxon>Sar</taxon>
        <taxon>Alveolata</taxon>
        <taxon>Apicomplexa</taxon>
        <taxon>Conoidasida</taxon>
        <taxon>Coccidia</taxon>
        <taxon>Eucoccidiorida</taxon>
        <taxon>Eimeriorina</taxon>
        <taxon>Eimeriidae</taxon>
        <taxon>Eimeria</taxon>
    </lineage>
</organism>
<dbReference type="GO" id="GO:0003341">
    <property type="term" value="P:cilium movement"/>
    <property type="evidence" value="ECO:0007669"/>
    <property type="project" value="TreeGrafter"/>
</dbReference>
<name>U6MCR6_EIMMA</name>
<dbReference type="InterPro" id="IPR033305">
    <property type="entry name" value="Hydin-like"/>
</dbReference>
<proteinExistence type="predicted"/>
<evidence type="ECO:0000313" key="2">
    <source>
        <dbReference type="Proteomes" id="UP000030763"/>
    </source>
</evidence>
<dbReference type="OrthoDB" id="431629at2759"/>
<dbReference type="EMBL" id="HG721942">
    <property type="protein sequence ID" value="CDJ60858.1"/>
    <property type="molecule type" value="Genomic_DNA"/>
</dbReference>
<dbReference type="Proteomes" id="UP000030763">
    <property type="component" value="Unassembled WGS sequence"/>
</dbReference>
<reference evidence="1" key="2">
    <citation type="submission" date="2013-10" db="EMBL/GenBank/DDBJ databases">
        <authorList>
            <person name="Aslett M."/>
        </authorList>
    </citation>
    <scope>NUCLEOTIDE SEQUENCE [LARGE SCALE GENOMIC DNA]</scope>
    <source>
        <strain evidence="1">Weybridge</strain>
    </source>
</reference>
<accession>U6MCR6</accession>
<evidence type="ECO:0000313" key="1">
    <source>
        <dbReference type="EMBL" id="CDJ60858.1"/>
    </source>
</evidence>
<dbReference type="AlphaFoldDB" id="U6MCR6"/>
<dbReference type="PANTHER" id="PTHR23053:SF0">
    <property type="entry name" value="HYDROCEPHALUS-INDUCING PROTEIN HOMOLOG"/>
    <property type="match status" value="1"/>
</dbReference>